<dbReference type="VEuPathDB" id="VectorBase:AFUN2_009986"/>
<sequence length="161" mass="17655">MASKNGSPAGLFVSTFAFNRLLMTILPALLMLLLVWSSFWSVESVPIAAGSVCLGTLQPATFIASCWHTAAGWMMAIGHAIKMAPSVWVICKASSVLLVSTFSCFFVCLSLRHGGTIVSCRMKRKMRASSKPERVECARKEYHCEVGENKVVYPILRFCSI</sequence>
<keyword evidence="1" id="KW-0472">Membrane</keyword>
<feature type="transmembrane region" description="Helical" evidence="1">
    <location>
        <begin position="96"/>
        <end position="118"/>
    </location>
</feature>
<keyword evidence="1" id="KW-0812">Transmembrane</keyword>
<reference evidence="2" key="1">
    <citation type="submission" date="2020-05" db="UniProtKB">
        <authorList>
            <consortium name="EnsemblMetazoa"/>
        </authorList>
    </citation>
    <scope>IDENTIFICATION</scope>
    <source>
        <strain evidence="2">FUMOZ</strain>
    </source>
</reference>
<dbReference type="VEuPathDB" id="VectorBase:AFUN018728"/>
<feature type="transmembrane region" description="Helical" evidence="1">
    <location>
        <begin position="45"/>
        <end position="64"/>
    </location>
</feature>
<evidence type="ECO:0000313" key="2">
    <source>
        <dbReference type="EnsemblMetazoa" id="AFUN018728-PA"/>
    </source>
</evidence>
<proteinExistence type="predicted"/>
<name>A0A4Y0BFF9_ANOFN</name>
<dbReference type="EnsemblMetazoa" id="AFUN018728-RA">
    <property type="protein sequence ID" value="AFUN018728-PA"/>
    <property type="gene ID" value="AFUN018728"/>
</dbReference>
<protein>
    <submittedName>
        <fullName evidence="2">Uncharacterized protein</fullName>
    </submittedName>
</protein>
<keyword evidence="1" id="KW-1133">Transmembrane helix</keyword>
<dbReference type="AlphaFoldDB" id="A0A4Y0BFF9"/>
<organism evidence="2">
    <name type="scientific">Anopheles funestus</name>
    <name type="common">African malaria mosquito</name>
    <dbReference type="NCBI Taxonomy" id="62324"/>
    <lineage>
        <taxon>Eukaryota</taxon>
        <taxon>Metazoa</taxon>
        <taxon>Ecdysozoa</taxon>
        <taxon>Arthropoda</taxon>
        <taxon>Hexapoda</taxon>
        <taxon>Insecta</taxon>
        <taxon>Pterygota</taxon>
        <taxon>Neoptera</taxon>
        <taxon>Endopterygota</taxon>
        <taxon>Diptera</taxon>
        <taxon>Nematocera</taxon>
        <taxon>Culicoidea</taxon>
        <taxon>Culicidae</taxon>
        <taxon>Anophelinae</taxon>
        <taxon>Anopheles</taxon>
    </lineage>
</organism>
<accession>A0A4Y0BFF9</accession>
<evidence type="ECO:0000256" key="1">
    <source>
        <dbReference type="SAM" id="Phobius"/>
    </source>
</evidence>
<feature type="transmembrane region" description="Helical" evidence="1">
    <location>
        <begin position="21"/>
        <end position="39"/>
    </location>
</feature>